<accession>A0A9N8E4Y1</accession>
<dbReference type="AlphaFoldDB" id="A0A9N8E4Y1"/>
<keyword evidence="3" id="KW-1185">Reference proteome</keyword>
<dbReference type="EMBL" id="CAICTM010000545">
    <property type="protein sequence ID" value="CAB9512626.1"/>
    <property type="molecule type" value="Genomic_DNA"/>
</dbReference>
<comment type="caution">
    <text evidence="2">The sequence shown here is derived from an EMBL/GenBank/DDBJ whole genome shotgun (WGS) entry which is preliminary data.</text>
</comment>
<dbReference type="Proteomes" id="UP001153069">
    <property type="component" value="Unassembled WGS sequence"/>
</dbReference>
<feature type="region of interest" description="Disordered" evidence="1">
    <location>
        <begin position="480"/>
        <end position="500"/>
    </location>
</feature>
<name>A0A9N8E4Y1_9STRA</name>
<evidence type="ECO:0000256" key="1">
    <source>
        <dbReference type="SAM" id="MobiDB-lite"/>
    </source>
</evidence>
<proteinExistence type="predicted"/>
<organism evidence="2 3">
    <name type="scientific">Seminavis robusta</name>
    <dbReference type="NCBI Taxonomy" id="568900"/>
    <lineage>
        <taxon>Eukaryota</taxon>
        <taxon>Sar</taxon>
        <taxon>Stramenopiles</taxon>
        <taxon>Ochrophyta</taxon>
        <taxon>Bacillariophyta</taxon>
        <taxon>Bacillariophyceae</taxon>
        <taxon>Bacillariophycidae</taxon>
        <taxon>Naviculales</taxon>
        <taxon>Naviculaceae</taxon>
        <taxon>Seminavis</taxon>
    </lineage>
</organism>
<evidence type="ECO:0000313" key="2">
    <source>
        <dbReference type="EMBL" id="CAB9512626.1"/>
    </source>
</evidence>
<gene>
    <name evidence="2" type="ORF">SEMRO_546_G164060.1</name>
</gene>
<reference evidence="2" key="1">
    <citation type="submission" date="2020-06" db="EMBL/GenBank/DDBJ databases">
        <authorList>
            <consortium name="Plant Systems Biology data submission"/>
        </authorList>
    </citation>
    <scope>NUCLEOTIDE SEQUENCE</scope>
    <source>
        <strain evidence="2">D6</strain>
    </source>
</reference>
<protein>
    <submittedName>
        <fullName evidence="2">Uncharacterized protein</fullName>
    </submittedName>
</protein>
<sequence length="500" mass="56357">MMVFFGPSGISECGDNDGTTAGMDVMASTKFGATAAATAASIATRGVMVVGGQISATKTQNDANDDGTVNAVEETTTVCVRGEENAGQDFTVESKITTEEAGGDKKKKKSVSFGSVHVVEYVESQGERFSKVEATRSVDELEEENEFDLADDIKAASFKRDVYEDIKKEHTRQHALQYYDHCKANATAPTRNQRVQDVAALLDVYGEEQVARWLTTDESLLEDAFIFLEMADAIVKHGKYKVMDELVVDETRNTRRFVELLEIYNGAVEYIDAFAKMEFVNAIEEHGQDYVLEELVVDAKDLQLFDDAVEYLKARGETEEEAPMEEMTRPDQLETIWEVEEDDNMHVDDDAVEDDAVGQEHALVVKEEPMPCDGILVDVEESDNDWWVHDANERRLGRKATRWKLSTMVEDDGKEHALVAEEEPMPCDGFGVDVDEGDNHWWVHDENQRRLGRKATRWKDAEEGDNHWWVQVANQRRLGRKATRWKEDDSHWPPVARGGG</sequence>
<evidence type="ECO:0000313" key="3">
    <source>
        <dbReference type="Proteomes" id="UP001153069"/>
    </source>
</evidence>